<dbReference type="InterPro" id="IPR011051">
    <property type="entry name" value="RmlC_Cupin_sf"/>
</dbReference>
<dbReference type="InterPro" id="IPR003313">
    <property type="entry name" value="AraC-bd"/>
</dbReference>
<keyword evidence="5" id="KW-0804">Transcription</keyword>
<reference evidence="8" key="1">
    <citation type="journal article" date="2014" name="Int. J. Syst. Evol. Microbiol.">
        <title>Complete genome sequence of Corynebacterium casei LMG S-19264T (=DSM 44701T), isolated from a smear-ripened cheese.</title>
        <authorList>
            <consortium name="US DOE Joint Genome Institute (JGI-PGF)"/>
            <person name="Walter F."/>
            <person name="Albersmeier A."/>
            <person name="Kalinowski J."/>
            <person name="Ruckert C."/>
        </authorList>
    </citation>
    <scope>NUCLEOTIDE SEQUENCE</scope>
    <source>
        <strain evidence="8">JCM 13306</strain>
    </source>
</reference>
<dbReference type="AlphaFoldDB" id="A0A919F5T1"/>
<organism evidence="8 9">
    <name type="scientific">Xanthomonas boreopolis</name>
    <dbReference type="NCBI Taxonomy" id="86183"/>
    <lineage>
        <taxon>Bacteria</taxon>
        <taxon>Pseudomonadati</taxon>
        <taxon>Pseudomonadota</taxon>
        <taxon>Gammaproteobacteria</taxon>
        <taxon>Lysobacterales</taxon>
        <taxon>Lysobacteraceae</taxon>
        <taxon>Xanthomonas</taxon>
    </lineage>
</organism>
<feature type="domain" description="HTH araC/xylS-type" evidence="7">
    <location>
        <begin position="170"/>
        <end position="266"/>
    </location>
</feature>
<reference evidence="8" key="2">
    <citation type="submission" date="2020-09" db="EMBL/GenBank/DDBJ databases">
        <authorList>
            <person name="Sun Q."/>
            <person name="Ohkuma M."/>
        </authorList>
    </citation>
    <scope>NUCLEOTIDE SEQUENCE</scope>
    <source>
        <strain evidence="8">JCM 13306</strain>
    </source>
</reference>
<dbReference type="PANTHER" id="PTHR11019">
    <property type="entry name" value="HTH-TYPE TRANSCRIPTIONAL REGULATOR NIMR"/>
    <property type="match status" value="1"/>
</dbReference>
<dbReference type="Pfam" id="PF12833">
    <property type="entry name" value="HTH_18"/>
    <property type="match status" value="1"/>
</dbReference>
<evidence type="ECO:0000256" key="6">
    <source>
        <dbReference type="SAM" id="MobiDB-lite"/>
    </source>
</evidence>
<dbReference type="PANTHER" id="PTHR11019:SF159">
    <property type="entry name" value="TRANSCRIPTIONAL REGULATOR-RELATED"/>
    <property type="match status" value="1"/>
</dbReference>
<feature type="region of interest" description="Disordered" evidence="6">
    <location>
        <begin position="1"/>
        <end position="25"/>
    </location>
</feature>
<evidence type="ECO:0000256" key="4">
    <source>
        <dbReference type="ARBA" id="ARBA00023159"/>
    </source>
</evidence>
<dbReference type="FunFam" id="1.10.10.60:FF:000132">
    <property type="entry name" value="AraC family transcriptional regulator"/>
    <property type="match status" value="1"/>
</dbReference>
<dbReference type="PROSITE" id="PS01124">
    <property type="entry name" value="HTH_ARAC_FAMILY_2"/>
    <property type="match status" value="1"/>
</dbReference>
<dbReference type="Pfam" id="PF02311">
    <property type="entry name" value="AraC_binding"/>
    <property type="match status" value="1"/>
</dbReference>
<evidence type="ECO:0000259" key="7">
    <source>
        <dbReference type="PROSITE" id="PS01124"/>
    </source>
</evidence>
<sequence>MVIHRRKKDIPPARRTRPEDADGAPADVVCRATDYPADAFIAAHHHQRHQLIYAMQGLMVVMAGNGRWVVPSTRALWIPGGTVHAVRCIGMVRMRSLYIRTGAIAGMPAQPSVVEVGPLLAELIRHAAAIPWDHPAQSRDGRLMRLILDELHALSELPLHLPEPDDARLRRICDALQADPADASTLDDWAARLHLDGKTVQRLFQRELGMTFGQWRQQVRLLRGLERLAAGEKIIDVAIALGYDSPSAFSAMFRRQFGLPPSRFFG</sequence>
<keyword evidence="9" id="KW-1185">Reference proteome</keyword>
<dbReference type="GO" id="GO:0003700">
    <property type="term" value="F:DNA-binding transcription factor activity"/>
    <property type="evidence" value="ECO:0007669"/>
    <property type="project" value="InterPro"/>
</dbReference>
<dbReference type="GO" id="GO:0043565">
    <property type="term" value="F:sequence-specific DNA binding"/>
    <property type="evidence" value="ECO:0007669"/>
    <property type="project" value="InterPro"/>
</dbReference>
<dbReference type="PROSITE" id="PS00041">
    <property type="entry name" value="HTH_ARAC_FAMILY_1"/>
    <property type="match status" value="1"/>
</dbReference>
<feature type="compositionally biased region" description="Basic and acidic residues" evidence="6">
    <location>
        <begin position="9"/>
        <end position="20"/>
    </location>
</feature>
<evidence type="ECO:0000256" key="2">
    <source>
        <dbReference type="ARBA" id="ARBA00023015"/>
    </source>
</evidence>
<evidence type="ECO:0000313" key="9">
    <source>
        <dbReference type="Proteomes" id="UP000623958"/>
    </source>
</evidence>
<keyword evidence="2" id="KW-0805">Transcription regulation</keyword>
<comment type="caution">
    <text evidence="8">The sequence shown here is derived from an EMBL/GenBank/DDBJ whole genome shotgun (WGS) entry which is preliminary data.</text>
</comment>
<evidence type="ECO:0000256" key="5">
    <source>
        <dbReference type="ARBA" id="ARBA00023163"/>
    </source>
</evidence>
<dbReference type="SMART" id="SM00342">
    <property type="entry name" value="HTH_ARAC"/>
    <property type="match status" value="1"/>
</dbReference>
<dbReference type="RefSeq" id="WP_434028657.1">
    <property type="nucleotide sequence ID" value="NZ_BNBA01000005.1"/>
</dbReference>
<evidence type="ECO:0000256" key="3">
    <source>
        <dbReference type="ARBA" id="ARBA00023125"/>
    </source>
</evidence>
<dbReference type="CDD" id="cd06124">
    <property type="entry name" value="cupin_NimR-like_N"/>
    <property type="match status" value="1"/>
</dbReference>
<keyword evidence="1" id="KW-0678">Repressor</keyword>
<name>A0A919F5T1_9XANT</name>
<dbReference type="SUPFAM" id="SSF51182">
    <property type="entry name" value="RmlC-like cupins"/>
    <property type="match status" value="1"/>
</dbReference>
<dbReference type="PRINTS" id="PR00032">
    <property type="entry name" value="HTHARAC"/>
</dbReference>
<dbReference type="Gene3D" id="1.10.10.60">
    <property type="entry name" value="Homeodomain-like"/>
    <property type="match status" value="1"/>
</dbReference>
<evidence type="ECO:0000313" key="8">
    <source>
        <dbReference type="EMBL" id="GHH49435.1"/>
    </source>
</evidence>
<proteinExistence type="predicted"/>
<dbReference type="InterPro" id="IPR018062">
    <property type="entry name" value="HTH_AraC-typ_CS"/>
</dbReference>
<dbReference type="InterPro" id="IPR014710">
    <property type="entry name" value="RmlC-like_jellyroll"/>
</dbReference>
<dbReference type="Gene3D" id="2.60.120.10">
    <property type="entry name" value="Jelly Rolls"/>
    <property type="match status" value="1"/>
</dbReference>
<keyword evidence="4" id="KW-0010">Activator</keyword>
<keyword evidence="3" id="KW-0238">DNA-binding</keyword>
<gene>
    <name evidence="8" type="ORF">GCM10009090_08800</name>
</gene>
<dbReference type="InterPro" id="IPR018060">
    <property type="entry name" value="HTH_AraC"/>
</dbReference>
<protein>
    <submittedName>
        <fullName evidence="8">AraC family transcriptional regulator</fullName>
    </submittedName>
</protein>
<dbReference type="InterPro" id="IPR009057">
    <property type="entry name" value="Homeodomain-like_sf"/>
</dbReference>
<dbReference type="EMBL" id="BNBA01000005">
    <property type="protein sequence ID" value="GHH49435.1"/>
    <property type="molecule type" value="Genomic_DNA"/>
</dbReference>
<accession>A0A919F5T1</accession>
<evidence type="ECO:0000256" key="1">
    <source>
        <dbReference type="ARBA" id="ARBA00022491"/>
    </source>
</evidence>
<dbReference type="InterPro" id="IPR020449">
    <property type="entry name" value="Tscrpt_reg_AraC-type_HTH"/>
</dbReference>
<dbReference type="Proteomes" id="UP000623958">
    <property type="component" value="Unassembled WGS sequence"/>
</dbReference>
<dbReference type="SUPFAM" id="SSF46689">
    <property type="entry name" value="Homeodomain-like"/>
    <property type="match status" value="1"/>
</dbReference>